<gene>
    <name evidence="4" type="ORF">HPB52_009707</name>
</gene>
<proteinExistence type="predicted"/>
<evidence type="ECO:0000313" key="5">
    <source>
        <dbReference type="Proteomes" id="UP000821837"/>
    </source>
</evidence>
<keyword evidence="2" id="KW-0732">Signal</keyword>
<dbReference type="OrthoDB" id="6476440at2759"/>
<dbReference type="Pfam" id="PF01607">
    <property type="entry name" value="CBM_14"/>
    <property type="match status" value="1"/>
</dbReference>
<protein>
    <recommendedName>
        <fullName evidence="3">Chitin-binding type-2 domain-containing protein</fullName>
    </recommendedName>
</protein>
<dbReference type="Gene3D" id="2.170.140.10">
    <property type="entry name" value="Chitin binding domain"/>
    <property type="match status" value="1"/>
</dbReference>
<reference evidence="4" key="1">
    <citation type="journal article" date="2020" name="Cell">
        <title>Large-Scale Comparative Analyses of Tick Genomes Elucidate Their Genetic Diversity and Vector Capacities.</title>
        <authorList>
            <consortium name="Tick Genome and Microbiome Consortium (TIGMIC)"/>
            <person name="Jia N."/>
            <person name="Wang J."/>
            <person name="Shi W."/>
            <person name="Du L."/>
            <person name="Sun Y."/>
            <person name="Zhan W."/>
            <person name="Jiang J.F."/>
            <person name="Wang Q."/>
            <person name="Zhang B."/>
            <person name="Ji P."/>
            <person name="Bell-Sakyi L."/>
            <person name="Cui X.M."/>
            <person name="Yuan T.T."/>
            <person name="Jiang B.G."/>
            <person name="Yang W.F."/>
            <person name="Lam T.T."/>
            <person name="Chang Q.C."/>
            <person name="Ding S.J."/>
            <person name="Wang X.J."/>
            <person name="Zhu J.G."/>
            <person name="Ruan X.D."/>
            <person name="Zhao L."/>
            <person name="Wei J.T."/>
            <person name="Ye R.Z."/>
            <person name="Que T.C."/>
            <person name="Du C.H."/>
            <person name="Zhou Y.H."/>
            <person name="Cheng J.X."/>
            <person name="Dai P.F."/>
            <person name="Guo W.B."/>
            <person name="Han X.H."/>
            <person name="Huang E.J."/>
            <person name="Li L.F."/>
            <person name="Wei W."/>
            <person name="Gao Y.C."/>
            <person name="Liu J.Z."/>
            <person name="Shao H.Z."/>
            <person name="Wang X."/>
            <person name="Wang C.C."/>
            <person name="Yang T.C."/>
            <person name="Huo Q.B."/>
            <person name="Li W."/>
            <person name="Chen H.Y."/>
            <person name="Chen S.E."/>
            <person name="Zhou L.G."/>
            <person name="Ni X.B."/>
            <person name="Tian J.H."/>
            <person name="Sheng Y."/>
            <person name="Liu T."/>
            <person name="Pan Y.S."/>
            <person name="Xia L.Y."/>
            <person name="Li J."/>
            <person name="Zhao F."/>
            <person name="Cao W.C."/>
        </authorList>
    </citation>
    <scope>NUCLEOTIDE SEQUENCE</scope>
    <source>
        <strain evidence="4">Rsan-2018</strain>
    </source>
</reference>
<dbReference type="EMBL" id="JABSTV010001245">
    <property type="protein sequence ID" value="KAH7983169.1"/>
    <property type="molecule type" value="Genomic_DNA"/>
</dbReference>
<dbReference type="VEuPathDB" id="VectorBase:RSAN_038150"/>
<dbReference type="InterPro" id="IPR036508">
    <property type="entry name" value="Chitin-bd_dom_sf"/>
</dbReference>
<feature type="domain" description="Chitin-binding type-2" evidence="3">
    <location>
        <begin position="57"/>
        <end position="121"/>
    </location>
</feature>
<dbReference type="PANTHER" id="PTHR22933">
    <property type="entry name" value="FI18007P1-RELATED"/>
    <property type="match status" value="1"/>
</dbReference>
<feature type="signal peptide" evidence="2">
    <location>
        <begin position="1"/>
        <end position="22"/>
    </location>
</feature>
<keyword evidence="5" id="KW-1185">Reference proteome</keyword>
<dbReference type="GO" id="GO:0008061">
    <property type="term" value="F:chitin binding"/>
    <property type="evidence" value="ECO:0007669"/>
    <property type="project" value="InterPro"/>
</dbReference>
<feature type="chain" id="PRO_5038395738" description="Chitin-binding type-2 domain-containing protein" evidence="2">
    <location>
        <begin position="23"/>
        <end position="220"/>
    </location>
</feature>
<feature type="compositionally biased region" description="Basic and acidic residues" evidence="1">
    <location>
        <begin position="192"/>
        <end position="220"/>
    </location>
</feature>
<dbReference type="InterPro" id="IPR002557">
    <property type="entry name" value="Chitin-bd_dom"/>
</dbReference>
<dbReference type="PANTHER" id="PTHR22933:SF43">
    <property type="entry name" value="LP10131P"/>
    <property type="match status" value="1"/>
</dbReference>
<evidence type="ECO:0000259" key="3">
    <source>
        <dbReference type="PROSITE" id="PS50940"/>
    </source>
</evidence>
<dbReference type="SUPFAM" id="SSF57625">
    <property type="entry name" value="Invertebrate chitin-binding proteins"/>
    <property type="match status" value="1"/>
</dbReference>
<feature type="region of interest" description="Disordered" evidence="1">
    <location>
        <begin position="187"/>
        <end position="220"/>
    </location>
</feature>
<evidence type="ECO:0000256" key="2">
    <source>
        <dbReference type="SAM" id="SignalP"/>
    </source>
</evidence>
<name>A0A9D4T967_RHISA</name>
<dbReference type="InterPro" id="IPR052976">
    <property type="entry name" value="Scoloptoxin-like"/>
</dbReference>
<dbReference type="GO" id="GO:0005576">
    <property type="term" value="C:extracellular region"/>
    <property type="evidence" value="ECO:0007669"/>
    <property type="project" value="InterPro"/>
</dbReference>
<reference evidence="4" key="2">
    <citation type="submission" date="2021-09" db="EMBL/GenBank/DDBJ databases">
        <authorList>
            <person name="Jia N."/>
            <person name="Wang J."/>
            <person name="Shi W."/>
            <person name="Du L."/>
            <person name="Sun Y."/>
            <person name="Zhan W."/>
            <person name="Jiang J."/>
            <person name="Wang Q."/>
            <person name="Zhang B."/>
            <person name="Ji P."/>
            <person name="Sakyi L.B."/>
            <person name="Cui X."/>
            <person name="Yuan T."/>
            <person name="Jiang B."/>
            <person name="Yang W."/>
            <person name="Lam T.T.-Y."/>
            <person name="Chang Q."/>
            <person name="Ding S."/>
            <person name="Wang X."/>
            <person name="Zhu J."/>
            <person name="Ruan X."/>
            <person name="Zhao L."/>
            <person name="Wei J."/>
            <person name="Que T."/>
            <person name="Du C."/>
            <person name="Cheng J."/>
            <person name="Dai P."/>
            <person name="Han X."/>
            <person name="Huang E."/>
            <person name="Gao Y."/>
            <person name="Liu J."/>
            <person name="Shao H."/>
            <person name="Ye R."/>
            <person name="Li L."/>
            <person name="Wei W."/>
            <person name="Wang X."/>
            <person name="Wang C."/>
            <person name="Huo Q."/>
            <person name="Li W."/>
            <person name="Guo W."/>
            <person name="Chen H."/>
            <person name="Chen S."/>
            <person name="Zhou L."/>
            <person name="Zhou L."/>
            <person name="Ni X."/>
            <person name="Tian J."/>
            <person name="Zhou Y."/>
            <person name="Sheng Y."/>
            <person name="Liu T."/>
            <person name="Pan Y."/>
            <person name="Xia L."/>
            <person name="Li J."/>
            <person name="Zhao F."/>
            <person name="Cao W."/>
        </authorList>
    </citation>
    <scope>NUCLEOTIDE SEQUENCE</scope>
    <source>
        <strain evidence="4">Rsan-2018</strain>
        <tissue evidence="4">Larvae</tissue>
    </source>
</reference>
<organism evidence="4 5">
    <name type="scientific">Rhipicephalus sanguineus</name>
    <name type="common">Brown dog tick</name>
    <name type="synonym">Ixodes sanguineus</name>
    <dbReference type="NCBI Taxonomy" id="34632"/>
    <lineage>
        <taxon>Eukaryota</taxon>
        <taxon>Metazoa</taxon>
        <taxon>Ecdysozoa</taxon>
        <taxon>Arthropoda</taxon>
        <taxon>Chelicerata</taxon>
        <taxon>Arachnida</taxon>
        <taxon>Acari</taxon>
        <taxon>Parasitiformes</taxon>
        <taxon>Ixodida</taxon>
        <taxon>Ixodoidea</taxon>
        <taxon>Ixodidae</taxon>
        <taxon>Rhipicephalinae</taxon>
        <taxon>Rhipicephalus</taxon>
        <taxon>Rhipicephalus</taxon>
    </lineage>
</organism>
<dbReference type="Proteomes" id="UP000821837">
    <property type="component" value="Chromosome 1"/>
</dbReference>
<evidence type="ECO:0000256" key="1">
    <source>
        <dbReference type="SAM" id="MobiDB-lite"/>
    </source>
</evidence>
<dbReference type="PROSITE" id="PS50940">
    <property type="entry name" value="CHIT_BIND_II"/>
    <property type="match status" value="1"/>
</dbReference>
<accession>A0A9D4T967</accession>
<sequence>MIGTKFWTFIVVLLGTLGSLDGVYDTRSSNTKDHRKNEMRQSLPSGSSLVFVNASTTFRCRTVGYFADTDTNCRLYHVCHRVPGSQSTFFYRYSFQCHNKTVFNQATLTCTNPDESLPCEMSKDFYFLHGNELDDSDYNSDGDFLEDLFEPDFHVPVYEPLREEPSVSRERQEDELDDFLLDAWAPVETQPLEEREQFGRRLSKTSREGRDQSRAHSVDP</sequence>
<evidence type="ECO:0000313" key="4">
    <source>
        <dbReference type="EMBL" id="KAH7983169.1"/>
    </source>
</evidence>
<dbReference type="AlphaFoldDB" id="A0A9D4T967"/>
<comment type="caution">
    <text evidence="4">The sequence shown here is derived from an EMBL/GenBank/DDBJ whole genome shotgun (WGS) entry which is preliminary data.</text>
</comment>